<keyword evidence="1" id="KW-0812">Transmembrane</keyword>
<proteinExistence type="predicted"/>
<dbReference type="Proteomes" id="UP000177382">
    <property type="component" value="Unassembled WGS sequence"/>
</dbReference>
<name>A0A1F7XKJ4_9BACT</name>
<keyword evidence="1" id="KW-1133">Transmembrane helix</keyword>
<evidence type="ECO:0008006" key="4">
    <source>
        <dbReference type="Google" id="ProtNLM"/>
    </source>
</evidence>
<evidence type="ECO:0000313" key="3">
    <source>
        <dbReference type="Proteomes" id="UP000177382"/>
    </source>
</evidence>
<gene>
    <name evidence="2" type="ORF">A2V97_01440</name>
</gene>
<protein>
    <recommendedName>
        <fullName evidence="4">CBM-cenC domain-containing protein</fullName>
    </recommendedName>
</protein>
<feature type="transmembrane region" description="Helical" evidence="1">
    <location>
        <begin position="20"/>
        <end position="37"/>
    </location>
</feature>
<evidence type="ECO:0000313" key="2">
    <source>
        <dbReference type="EMBL" id="OGM15279.1"/>
    </source>
</evidence>
<dbReference type="EMBL" id="MGFX01000006">
    <property type="protein sequence ID" value="OGM15279.1"/>
    <property type="molecule type" value="Genomic_DNA"/>
</dbReference>
<keyword evidence="1" id="KW-0472">Membrane</keyword>
<dbReference type="AlphaFoldDB" id="A0A1F7XKJ4"/>
<organism evidence="2 3">
    <name type="scientific">Candidatus Woesebacteria bacterium RBG_16_42_24</name>
    <dbReference type="NCBI Taxonomy" id="1802485"/>
    <lineage>
        <taxon>Bacteria</taxon>
        <taxon>Candidatus Woeseibacteriota</taxon>
    </lineage>
</organism>
<comment type="caution">
    <text evidence="2">The sequence shown here is derived from an EMBL/GenBank/DDBJ whole genome shotgun (WGS) entry which is preliminary data.</text>
</comment>
<accession>A0A1F7XKJ4</accession>
<evidence type="ECO:0000256" key="1">
    <source>
        <dbReference type="SAM" id="Phobius"/>
    </source>
</evidence>
<reference evidence="2 3" key="1">
    <citation type="journal article" date="2016" name="Nat. Commun.">
        <title>Thousands of microbial genomes shed light on interconnected biogeochemical processes in an aquifer system.</title>
        <authorList>
            <person name="Anantharaman K."/>
            <person name="Brown C.T."/>
            <person name="Hug L.A."/>
            <person name="Sharon I."/>
            <person name="Castelle C.J."/>
            <person name="Probst A.J."/>
            <person name="Thomas B.C."/>
            <person name="Singh A."/>
            <person name="Wilkins M.J."/>
            <person name="Karaoz U."/>
            <person name="Brodie E.L."/>
            <person name="Williams K.H."/>
            <person name="Hubbard S.S."/>
            <person name="Banfield J.F."/>
        </authorList>
    </citation>
    <scope>NUCLEOTIDE SEQUENCE [LARGE SCALE GENOMIC DNA]</scope>
</reference>
<sequence>MPKRKTKKRDLVGASSKNKIFLLLFIAIGIFFTLYKLNIFAASGGRGGGKVAPTPVPLPTPPAGELLLNTSFEYNTDADSRTPDGWVQHYDQPNKLVKVDCGVSVSGKCSYYVDGKHYNAIKQYVTYSAPPGSTVTVSGWGRGKDVADSTSVAEGSFWVQAWIHYTDGSTEYGLHADFDNGTHDFQKVQKSYIAPKPVEGFTYFVKFGKTGYAWFDDVSLAVITP</sequence>
<dbReference type="Gene3D" id="2.60.120.260">
    <property type="entry name" value="Galactose-binding domain-like"/>
    <property type="match status" value="1"/>
</dbReference>